<dbReference type="Proteomes" id="UP000032679">
    <property type="component" value="Unassembled WGS sequence"/>
</dbReference>
<dbReference type="AlphaFoldDB" id="A0A0D6MLQ1"/>
<dbReference type="EMBL" id="BALE01000025">
    <property type="protein sequence ID" value="GAN54604.1"/>
    <property type="molecule type" value="Genomic_DNA"/>
</dbReference>
<dbReference type="PROSITE" id="PS51257">
    <property type="entry name" value="PROKAR_LIPOPROTEIN"/>
    <property type="match status" value="1"/>
</dbReference>
<name>A0A0D6MLQ1_9PROT</name>
<protein>
    <submittedName>
        <fullName evidence="1">Uncharacterized protein</fullName>
    </submittedName>
</protein>
<accession>A0A0D6MLQ1</accession>
<keyword evidence="2" id="KW-1185">Reference proteome</keyword>
<evidence type="ECO:0000313" key="2">
    <source>
        <dbReference type="Proteomes" id="UP000032679"/>
    </source>
</evidence>
<dbReference type="STRING" id="1231623.Tasa_025_035"/>
<sequence>MSRPFIIACLGLVLGTSACTMSRPGHLAPLNAAARAAGGIPSLAMAQTAPHDTGLVSFALPDGTILHGHFAIVPNSTPDLLVGPDQLPQGTSAHHMFVQATNGRVTIHCDAAISPARHGGGECRSEPNGAVYDLVF</sequence>
<dbReference type="RefSeq" id="WP_048849144.1">
    <property type="nucleotide sequence ID" value="NZ_BALE01000025.1"/>
</dbReference>
<gene>
    <name evidence="1" type="ORF">Tasa_025_035</name>
</gene>
<reference evidence="1 2" key="1">
    <citation type="submission" date="2012-10" db="EMBL/GenBank/DDBJ databases">
        <title>Genome sequencing of Tanticharoenia sakaeratensis NBRC 103193.</title>
        <authorList>
            <person name="Azuma Y."/>
            <person name="Hadano H."/>
            <person name="Hirakawa H."/>
            <person name="Matsushita K."/>
        </authorList>
    </citation>
    <scope>NUCLEOTIDE SEQUENCE [LARGE SCALE GENOMIC DNA]</scope>
    <source>
        <strain evidence="1 2">NBRC 103193</strain>
    </source>
</reference>
<evidence type="ECO:0000313" key="1">
    <source>
        <dbReference type="EMBL" id="GAN54604.1"/>
    </source>
</evidence>
<proteinExistence type="predicted"/>
<organism evidence="1 2">
    <name type="scientific">Tanticharoenia sakaeratensis NBRC 103193</name>
    <dbReference type="NCBI Taxonomy" id="1231623"/>
    <lineage>
        <taxon>Bacteria</taxon>
        <taxon>Pseudomonadati</taxon>
        <taxon>Pseudomonadota</taxon>
        <taxon>Alphaproteobacteria</taxon>
        <taxon>Acetobacterales</taxon>
        <taxon>Acetobacteraceae</taxon>
        <taxon>Tanticharoenia</taxon>
    </lineage>
</organism>
<comment type="caution">
    <text evidence="1">The sequence shown here is derived from an EMBL/GenBank/DDBJ whole genome shotgun (WGS) entry which is preliminary data.</text>
</comment>